<feature type="compositionally biased region" description="Low complexity" evidence="4">
    <location>
        <begin position="155"/>
        <end position="169"/>
    </location>
</feature>
<evidence type="ECO:0000256" key="2">
    <source>
        <dbReference type="ARBA" id="ARBA00022553"/>
    </source>
</evidence>
<proteinExistence type="predicted"/>
<keyword evidence="6" id="KW-1185">Reference proteome</keyword>
<keyword evidence="3" id="KW-0539">Nucleus</keyword>
<name>A0A9W8LYK6_9FUNG</name>
<feature type="region of interest" description="Disordered" evidence="4">
    <location>
        <begin position="1"/>
        <end position="194"/>
    </location>
</feature>
<accession>A0A9W8LYK6</accession>
<evidence type="ECO:0000256" key="3">
    <source>
        <dbReference type="ARBA" id="ARBA00023242"/>
    </source>
</evidence>
<keyword evidence="2" id="KW-0597">Phosphoprotein</keyword>
<feature type="compositionally biased region" description="Acidic residues" evidence="4">
    <location>
        <begin position="68"/>
        <end position="91"/>
    </location>
</feature>
<dbReference type="InterPro" id="IPR006709">
    <property type="entry name" value="SSU_processome_Utp14"/>
</dbReference>
<feature type="compositionally biased region" description="Basic residues" evidence="4">
    <location>
        <begin position="14"/>
        <end position="33"/>
    </location>
</feature>
<evidence type="ECO:0000256" key="1">
    <source>
        <dbReference type="ARBA" id="ARBA00004604"/>
    </source>
</evidence>
<dbReference type="GO" id="GO:0006364">
    <property type="term" value="P:rRNA processing"/>
    <property type="evidence" value="ECO:0007669"/>
    <property type="project" value="InterPro"/>
</dbReference>
<dbReference type="PANTHER" id="PTHR14150">
    <property type="entry name" value="U3 SMALL NUCLEOLAR RNA-ASSOCIATED PROTEIN 14"/>
    <property type="match status" value="1"/>
</dbReference>
<feature type="compositionally biased region" description="Basic and acidic residues" evidence="4">
    <location>
        <begin position="49"/>
        <end position="67"/>
    </location>
</feature>
<dbReference type="OrthoDB" id="5599288at2759"/>
<gene>
    <name evidence="5" type="ORF">IWW36_004935</name>
</gene>
<evidence type="ECO:0000313" key="5">
    <source>
        <dbReference type="EMBL" id="KAJ2845077.1"/>
    </source>
</evidence>
<evidence type="ECO:0000313" key="6">
    <source>
        <dbReference type="Proteomes" id="UP001139887"/>
    </source>
</evidence>
<dbReference type="GO" id="GO:0032040">
    <property type="term" value="C:small-subunit processome"/>
    <property type="evidence" value="ECO:0007669"/>
    <property type="project" value="InterPro"/>
</dbReference>
<evidence type="ECO:0000256" key="4">
    <source>
        <dbReference type="SAM" id="MobiDB-lite"/>
    </source>
</evidence>
<sequence length="332" mass="36857">MARSGKATSSKTGGRGKGRAPAKLQKPKAKRAKTPVDSFEIYDASAGVSEKEDRRHRNLENVDVRDYEVDEIDSEDDEEIDSDAAFDESDEERFSNFQQFFNKKEAKSQHKVRFADEDDSDIEEDEEEGDLVDLSEMLDHNATDQEEEKEEKSKAQSSDSEDLSGFGSSDSEDSDDQEDSEDEQTRLSRLNGFVSSISARAPKKRFISEAGDQAENEHAVGSGMHARGVSLGLSDLLGTTTATTDQSDIAGGEDQASRSVRLLREQVHKMEHEARRAGSGVVAAPIARRLQDQMDRTVAYAQTKKSVSEWQPTVNEMRAAEHISFPLNETKQ</sequence>
<comment type="caution">
    <text evidence="5">The sequence shown here is derived from an EMBL/GenBank/DDBJ whole genome shotgun (WGS) entry which is preliminary data.</text>
</comment>
<organism evidence="5 6">
    <name type="scientific">Coemansia brasiliensis</name>
    <dbReference type="NCBI Taxonomy" id="2650707"/>
    <lineage>
        <taxon>Eukaryota</taxon>
        <taxon>Fungi</taxon>
        <taxon>Fungi incertae sedis</taxon>
        <taxon>Zoopagomycota</taxon>
        <taxon>Kickxellomycotina</taxon>
        <taxon>Kickxellomycetes</taxon>
        <taxon>Kickxellales</taxon>
        <taxon>Kickxellaceae</taxon>
        <taxon>Coemansia</taxon>
    </lineage>
</organism>
<dbReference type="Pfam" id="PF04615">
    <property type="entry name" value="Utp14"/>
    <property type="match status" value="1"/>
</dbReference>
<feature type="compositionally biased region" description="Polar residues" evidence="4">
    <location>
        <begin position="1"/>
        <end position="12"/>
    </location>
</feature>
<protein>
    <submittedName>
        <fullName evidence="5">Uncharacterized protein</fullName>
    </submittedName>
</protein>
<feature type="compositionally biased region" description="Acidic residues" evidence="4">
    <location>
        <begin position="170"/>
        <end position="182"/>
    </location>
</feature>
<feature type="compositionally biased region" description="Acidic residues" evidence="4">
    <location>
        <begin position="116"/>
        <end position="133"/>
    </location>
</feature>
<dbReference type="AlphaFoldDB" id="A0A9W8LYK6"/>
<dbReference type="EMBL" id="JANBUW010000897">
    <property type="protein sequence ID" value="KAJ2845077.1"/>
    <property type="molecule type" value="Genomic_DNA"/>
</dbReference>
<feature type="non-terminal residue" evidence="5">
    <location>
        <position position="332"/>
    </location>
</feature>
<reference evidence="5" key="1">
    <citation type="submission" date="2022-07" db="EMBL/GenBank/DDBJ databases">
        <title>Phylogenomic reconstructions and comparative analyses of Kickxellomycotina fungi.</title>
        <authorList>
            <person name="Reynolds N.K."/>
            <person name="Stajich J.E."/>
            <person name="Barry K."/>
            <person name="Grigoriev I.V."/>
            <person name="Crous P."/>
            <person name="Smith M.E."/>
        </authorList>
    </citation>
    <scope>NUCLEOTIDE SEQUENCE</scope>
    <source>
        <strain evidence="5">NRRL 1566</strain>
    </source>
</reference>
<dbReference type="Proteomes" id="UP001139887">
    <property type="component" value="Unassembled WGS sequence"/>
</dbReference>
<dbReference type="PANTHER" id="PTHR14150:SF12">
    <property type="entry name" value="U3 SMALL NUCLEOLAR RNA-ASSOCIATED PROTEIN 14 HOMOLOG A"/>
    <property type="match status" value="1"/>
</dbReference>
<comment type="subcellular location">
    <subcellularLocation>
        <location evidence="1">Nucleus</location>
        <location evidence="1">Nucleolus</location>
    </subcellularLocation>
</comment>